<evidence type="ECO:0000313" key="1">
    <source>
        <dbReference type="EMBL" id="CAD2215943.1"/>
    </source>
</evidence>
<keyword evidence="2" id="KW-1185">Reference proteome</keyword>
<sequence>MLKRRIALLAPKIEFISPKPEAPIPNNELSPIPPSLLYRKLLKLYIRKFDTDHETIVKAWKQTKYEFWMNRNASEEEADLMNLKGQQVYEALRAGIIPVYSNPKTGQTYYRYDADTLNAVHRHVDPVSAEEFLRRFHNKMDPRDVEEIKTKLMQTGRWEGPAEFSDKDLFKLKTKRKVKCTDPDE</sequence>
<dbReference type="OrthoDB" id="269275at2759"/>
<name>S9VIJ7_9TRYP</name>
<gene>
    <name evidence="1" type="ORF">ADEAN_000340100</name>
</gene>
<dbReference type="EMBL" id="LR877150">
    <property type="protein sequence ID" value="CAD2215943.1"/>
    <property type="molecule type" value="Genomic_DNA"/>
</dbReference>
<evidence type="ECO:0000313" key="2">
    <source>
        <dbReference type="Proteomes" id="UP000515908"/>
    </source>
</evidence>
<dbReference type="VEuPathDB" id="TriTrypDB:ADEAN_000340100"/>
<organism evidence="1 2">
    <name type="scientific">Angomonas deanei</name>
    <dbReference type="NCBI Taxonomy" id="59799"/>
    <lineage>
        <taxon>Eukaryota</taxon>
        <taxon>Discoba</taxon>
        <taxon>Euglenozoa</taxon>
        <taxon>Kinetoplastea</taxon>
        <taxon>Metakinetoplastina</taxon>
        <taxon>Trypanosomatida</taxon>
        <taxon>Trypanosomatidae</taxon>
        <taxon>Strigomonadinae</taxon>
        <taxon>Angomonas</taxon>
    </lineage>
</organism>
<reference evidence="1 2" key="1">
    <citation type="submission" date="2020-08" db="EMBL/GenBank/DDBJ databases">
        <authorList>
            <person name="Newling K."/>
            <person name="Davey J."/>
            <person name="Forrester S."/>
        </authorList>
    </citation>
    <scope>NUCLEOTIDE SEQUENCE [LARGE SCALE GENOMIC DNA]</scope>
    <source>
        <strain evidence="2">Crithidia deanei Carvalho (ATCC PRA-265)</strain>
    </source>
</reference>
<protein>
    <submittedName>
        <fullName evidence="1">Uncharacterized protein</fullName>
    </submittedName>
</protein>
<proteinExistence type="predicted"/>
<accession>S9VIJ7</accession>
<dbReference type="AlphaFoldDB" id="S9VIJ7"/>
<dbReference type="Proteomes" id="UP000515908">
    <property type="component" value="Chromosome 06"/>
</dbReference>